<dbReference type="InterPro" id="IPR014756">
    <property type="entry name" value="Ig_E-set"/>
</dbReference>
<dbReference type="HOGENOM" id="CLU_023403_2_0_5"/>
<organism evidence="8 9">
    <name type="scientific">Methylobacterium nodulans (strain LMG 21967 / CNCM I-2342 / ORS 2060)</name>
    <dbReference type="NCBI Taxonomy" id="460265"/>
    <lineage>
        <taxon>Bacteria</taxon>
        <taxon>Pseudomonadati</taxon>
        <taxon>Pseudomonadota</taxon>
        <taxon>Alphaproteobacteria</taxon>
        <taxon>Hyphomicrobiales</taxon>
        <taxon>Methylobacteriaceae</taxon>
        <taxon>Methylobacterium</taxon>
    </lineage>
</organism>
<dbReference type="InterPro" id="IPR014438">
    <property type="entry name" value="Glucan_biosyn_MdoG/MdoD"/>
</dbReference>
<evidence type="ECO:0000256" key="5">
    <source>
        <dbReference type="ARBA" id="ARBA00022764"/>
    </source>
</evidence>
<comment type="pathway">
    <text evidence="2">Glycan metabolism; osmoregulated periplasmic glucan (OPG) biosynthesis.</text>
</comment>
<dbReference type="InterPro" id="IPR013783">
    <property type="entry name" value="Ig-like_fold"/>
</dbReference>
<keyword evidence="9" id="KW-1185">Reference proteome</keyword>
<dbReference type="PANTHER" id="PTHR30504:SF2">
    <property type="entry name" value="GLUCANS BIOSYNTHESIS PROTEIN G"/>
    <property type="match status" value="1"/>
</dbReference>
<evidence type="ECO:0000256" key="3">
    <source>
        <dbReference type="ARBA" id="ARBA00009284"/>
    </source>
</evidence>
<dbReference type="GO" id="GO:0030246">
    <property type="term" value="F:carbohydrate binding"/>
    <property type="evidence" value="ECO:0007669"/>
    <property type="project" value="InterPro"/>
</dbReference>
<dbReference type="SUPFAM" id="SSF81296">
    <property type="entry name" value="E set domains"/>
    <property type="match status" value="1"/>
</dbReference>
<dbReference type="AlphaFoldDB" id="B8IPZ0"/>
<evidence type="ECO:0000313" key="8">
    <source>
        <dbReference type="EMBL" id="ACL56640.1"/>
    </source>
</evidence>
<evidence type="ECO:0000313" key="9">
    <source>
        <dbReference type="Proteomes" id="UP000008207"/>
    </source>
</evidence>
<keyword evidence="5" id="KW-0574">Periplasm</keyword>
<dbReference type="STRING" id="460265.Mnod_1650"/>
<evidence type="ECO:0000256" key="4">
    <source>
        <dbReference type="ARBA" id="ARBA00022729"/>
    </source>
</evidence>
<dbReference type="FunFam" id="2.70.98.10:FF:000001">
    <property type="entry name" value="Glucans biosynthesis protein G"/>
    <property type="match status" value="1"/>
</dbReference>
<comment type="subcellular location">
    <subcellularLocation>
        <location evidence="1">Periplasm</location>
    </subcellularLocation>
</comment>
<dbReference type="Gene3D" id="2.70.98.10">
    <property type="match status" value="1"/>
</dbReference>
<dbReference type="InterPro" id="IPR007444">
    <property type="entry name" value="Glucan_biosyn_MdoG_C"/>
</dbReference>
<evidence type="ECO:0000256" key="1">
    <source>
        <dbReference type="ARBA" id="ARBA00004418"/>
    </source>
</evidence>
<feature type="compositionally biased region" description="Pro residues" evidence="6">
    <location>
        <begin position="29"/>
        <end position="43"/>
    </location>
</feature>
<reference evidence="8 9" key="1">
    <citation type="submission" date="2009-01" db="EMBL/GenBank/DDBJ databases">
        <title>Complete sequence of chromosome of Methylobacterium nodulans ORS 2060.</title>
        <authorList>
            <consortium name="US DOE Joint Genome Institute"/>
            <person name="Lucas S."/>
            <person name="Copeland A."/>
            <person name="Lapidus A."/>
            <person name="Glavina del Rio T."/>
            <person name="Dalin E."/>
            <person name="Tice H."/>
            <person name="Bruce D."/>
            <person name="Goodwin L."/>
            <person name="Pitluck S."/>
            <person name="Sims D."/>
            <person name="Brettin T."/>
            <person name="Detter J.C."/>
            <person name="Han C."/>
            <person name="Larimer F."/>
            <person name="Land M."/>
            <person name="Hauser L."/>
            <person name="Kyrpides N."/>
            <person name="Ivanova N."/>
            <person name="Marx C.J."/>
            <person name="Richardson P."/>
        </authorList>
    </citation>
    <scope>NUCLEOTIDE SEQUENCE [LARGE SCALE GENOMIC DNA]</scope>
    <source>
        <strain evidence="9">LMG 21967 / CNCM I-2342 / ORS 2060</strain>
    </source>
</reference>
<evidence type="ECO:0000256" key="2">
    <source>
        <dbReference type="ARBA" id="ARBA00005001"/>
    </source>
</evidence>
<dbReference type="Proteomes" id="UP000008207">
    <property type="component" value="Chromosome"/>
</dbReference>
<dbReference type="InterPro" id="IPR011013">
    <property type="entry name" value="Gal_mutarotase_sf_dom"/>
</dbReference>
<evidence type="ECO:0000256" key="6">
    <source>
        <dbReference type="SAM" id="MobiDB-lite"/>
    </source>
</evidence>
<sequence length="532" mass="58532">MLLAGLLAGTALPVSGPAAPARAQVGPTQPGPSALPAPPPAGPTPFRFDDVVRRARDLAGAPFEAGAPTLPQALAGLDYDGWRDIRFRPDKALLGDLGGPFRLQLFHLGFLFKRPVTVNVVRDGVPTPVPYQTSLFDFGRTKLGGPLPLNLGFAGFRLHYPLNKPSVFDELIAFLGTSYFRFLGRDQLYGLSARGLAVNVEAAGGPEEFPFFREFWIEMPPKHADRAVIYGLLDSAACTGAFQFLVYPGDETVVDVRVSLHPRREVAGIGLAPLTSMFFIGENDRHHSDDYRPELHDSDGLLMQSGGGEWIWRPLRNPKERWISSFQDHDPKGFGLMQRDRVFENYQDLEAFYHRRPSYWVEPQGAWGEGAVRLVELPTGNETHDNIVAYWQPRSPYAAGQPVELSYKLRAIGERENLHPGARVVNTYVARPVASGGSAEASDPLNRRFLIDFSGGDLAYWLADPKAVEIVPSTTQGRIVATSLVPNLHVKGFRAALDVVLDQPGQSTDLRAFLRAGGRTLSETWTFPWTAA</sequence>
<dbReference type="KEGG" id="mno:Mnod_1650"/>
<protein>
    <submittedName>
        <fullName evidence="8">Periplasmic glucan biosynthesis protein MdoG</fullName>
    </submittedName>
</protein>
<dbReference type="Gene3D" id="2.60.40.10">
    <property type="entry name" value="Immunoglobulins"/>
    <property type="match status" value="1"/>
</dbReference>
<dbReference type="UniPathway" id="UPA00637"/>
<dbReference type="GO" id="GO:0003824">
    <property type="term" value="F:catalytic activity"/>
    <property type="evidence" value="ECO:0007669"/>
    <property type="project" value="InterPro"/>
</dbReference>
<dbReference type="InterPro" id="IPR014718">
    <property type="entry name" value="GH-type_carb-bd"/>
</dbReference>
<dbReference type="PIRSF" id="PIRSF006281">
    <property type="entry name" value="MdoG"/>
    <property type="match status" value="1"/>
</dbReference>
<evidence type="ECO:0000259" key="7">
    <source>
        <dbReference type="Pfam" id="PF04349"/>
    </source>
</evidence>
<accession>B8IPZ0</accession>
<proteinExistence type="inferred from homology"/>
<dbReference type="Pfam" id="PF04349">
    <property type="entry name" value="MdoG"/>
    <property type="match status" value="1"/>
</dbReference>
<keyword evidence="4" id="KW-0732">Signal</keyword>
<dbReference type="GO" id="GO:0030288">
    <property type="term" value="C:outer membrane-bounded periplasmic space"/>
    <property type="evidence" value="ECO:0007669"/>
    <property type="project" value="TreeGrafter"/>
</dbReference>
<name>B8IPZ0_METNO</name>
<dbReference type="GO" id="GO:0051274">
    <property type="term" value="P:beta-glucan biosynthetic process"/>
    <property type="evidence" value="ECO:0007669"/>
    <property type="project" value="TreeGrafter"/>
</dbReference>
<dbReference type="EMBL" id="CP001349">
    <property type="protein sequence ID" value="ACL56640.1"/>
    <property type="molecule type" value="Genomic_DNA"/>
</dbReference>
<comment type="similarity">
    <text evidence="3">Belongs to the OpgD/OpgG family.</text>
</comment>
<dbReference type="PANTHER" id="PTHR30504">
    <property type="entry name" value="GLUCANS BIOSYNTHESIS PROTEIN"/>
    <property type="match status" value="1"/>
</dbReference>
<dbReference type="SUPFAM" id="SSF74650">
    <property type="entry name" value="Galactose mutarotase-like"/>
    <property type="match status" value="1"/>
</dbReference>
<feature type="region of interest" description="Disordered" evidence="6">
    <location>
        <begin position="17"/>
        <end position="44"/>
    </location>
</feature>
<feature type="domain" description="Glucan biosynthesis periplasmic MdoG C-terminal" evidence="7">
    <location>
        <begin position="46"/>
        <end position="529"/>
    </location>
</feature>
<gene>
    <name evidence="8" type="ordered locus">Mnod_1650</name>
</gene>
<dbReference type="eggNOG" id="COG3131">
    <property type="taxonomic scope" value="Bacteria"/>
</dbReference>